<evidence type="ECO:0000313" key="8">
    <source>
        <dbReference type="Proteomes" id="UP000018211"/>
    </source>
</evidence>
<dbReference type="InterPro" id="IPR000160">
    <property type="entry name" value="GGDEF_dom"/>
</dbReference>
<dbReference type="GO" id="GO:0005886">
    <property type="term" value="C:plasma membrane"/>
    <property type="evidence" value="ECO:0007669"/>
    <property type="project" value="TreeGrafter"/>
</dbReference>
<dbReference type="InterPro" id="IPR050469">
    <property type="entry name" value="Diguanylate_Cyclase"/>
</dbReference>
<evidence type="ECO:0000256" key="2">
    <source>
        <dbReference type="ARBA" id="ARBA00012528"/>
    </source>
</evidence>
<proteinExistence type="predicted"/>
<keyword evidence="7" id="KW-0808">Transferase</keyword>
<accession>A0AAV2VR59</accession>
<keyword evidence="5" id="KW-0812">Transmembrane</keyword>
<keyword evidence="5" id="KW-0472">Membrane</keyword>
<dbReference type="PANTHER" id="PTHR45138">
    <property type="entry name" value="REGULATORY COMPONENTS OF SENSORY TRANSDUCTION SYSTEM"/>
    <property type="match status" value="1"/>
</dbReference>
<dbReference type="PANTHER" id="PTHR45138:SF9">
    <property type="entry name" value="DIGUANYLATE CYCLASE DGCM-RELATED"/>
    <property type="match status" value="1"/>
</dbReference>
<dbReference type="InterPro" id="IPR029016">
    <property type="entry name" value="GAF-like_dom_sf"/>
</dbReference>
<dbReference type="Pfam" id="PF00990">
    <property type="entry name" value="GGDEF"/>
    <property type="match status" value="1"/>
</dbReference>
<dbReference type="GO" id="GO:0043709">
    <property type="term" value="P:cell adhesion involved in single-species biofilm formation"/>
    <property type="evidence" value="ECO:0007669"/>
    <property type="project" value="TreeGrafter"/>
</dbReference>
<dbReference type="NCBIfam" id="TIGR00254">
    <property type="entry name" value="GGDEF"/>
    <property type="match status" value="1"/>
</dbReference>
<dbReference type="PROSITE" id="PS50887">
    <property type="entry name" value="GGDEF"/>
    <property type="match status" value="1"/>
</dbReference>
<dbReference type="FunFam" id="3.30.70.270:FF:000001">
    <property type="entry name" value="Diguanylate cyclase domain protein"/>
    <property type="match status" value="1"/>
</dbReference>
<dbReference type="GO" id="GO:1902201">
    <property type="term" value="P:negative regulation of bacterial-type flagellum-dependent cell motility"/>
    <property type="evidence" value="ECO:0007669"/>
    <property type="project" value="TreeGrafter"/>
</dbReference>
<evidence type="ECO:0000256" key="4">
    <source>
        <dbReference type="SAM" id="Coils"/>
    </source>
</evidence>
<sequence>MIKAKQLYMPAIAMTALFVGSIAVLQKALSESYVSLITNELHIELDSIIYGLSVSVDSSSYQAFDEFIEKTPFAQKRHEISIISEQGKLIFDTGLSKAQLIRQPPQNNHPEFSNALKLGVGNAMRFSETKGIEYLHVAKPFALRDFYGVARISVPIEYINSAIDRFITFFFLVMCSALAVILVITYLNNRQIVQHLAKKEDRYKAQYAQQTREVELLNRLASLLAACSTIHEAEQVVKDLAPKILGDVLGAVSIMRSSRNLLEVKLVWGGDWIGDNIYPPDDCWALRKGKSHMARNDLAAMPCKHMPNVNDEQVLCIPLIAHGNTVGMMHLAFGDEEECRRQYNLCRTVAEHIGLAIANLELQEELRRQALRDPLTGLFNRRYMEDAIEQDMNVASRKKQSFSLLMVDMDHFKIFNDNFGHDAGDFVLKQLAGVLLKATREQDKVCRIGGEEIAILLPDTSLEESILAADNVCNAVRDINPKLNGQMLGKVTVSIGIATYPESSNGVEGLLKDADIALYQAKENGRDQHVHSGLKTTAVPLKTLPREASSG</sequence>
<name>A0AAV2VR59_9VIBR</name>
<dbReference type="SMART" id="SM00267">
    <property type="entry name" value="GGDEF"/>
    <property type="match status" value="1"/>
</dbReference>
<comment type="caution">
    <text evidence="7">The sequence shown here is derived from an EMBL/GenBank/DDBJ whole genome shotgun (WGS) entry which is preliminary data.</text>
</comment>
<dbReference type="RefSeq" id="WP_022612054.1">
    <property type="nucleotide sequence ID" value="NZ_LK391965.1"/>
</dbReference>
<keyword evidence="7" id="KW-0418">Kinase</keyword>
<evidence type="ECO:0000313" key="7">
    <source>
        <dbReference type="EMBL" id="CCO47151.1"/>
    </source>
</evidence>
<evidence type="ECO:0000256" key="5">
    <source>
        <dbReference type="SAM" id="Phobius"/>
    </source>
</evidence>
<evidence type="ECO:0000256" key="1">
    <source>
        <dbReference type="ARBA" id="ARBA00001946"/>
    </source>
</evidence>
<dbReference type="AlphaFoldDB" id="A0AAV2VR59"/>
<protein>
    <recommendedName>
        <fullName evidence="2">diguanylate cyclase</fullName>
        <ecNumber evidence="2">2.7.7.65</ecNumber>
    </recommendedName>
</protein>
<feature type="domain" description="GGDEF" evidence="6">
    <location>
        <begin position="400"/>
        <end position="534"/>
    </location>
</feature>
<comment type="cofactor">
    <cofactor evidence="1">
        <name>Mg(2+)</name>
        <dbReference type="ChEBI" id="CHEBI:18420"/>
    </cofactor>
</comment>
<keyword evidence="5" id="KW-1133">Transmembrane helix</keyword>
<evidence type="ECO:0000259" key="6">
    <source>
        <dbReference type="PROSITE" id="PS50887"/>
    </source>
</evidence>
<dbReference type="Gene3D" id="3.30.450.40">
    <property type="match status" value="1"/>
</dbReference>
<dbReference type="GO" id="GO:0016301">
    <property type="term" value="F:kinase activity"/>
    <property type="evidence" value="ECO:0007669"/>
    <property type="project" value="UniProtKB-KW"/>
</dbReference>
<dbReference type="InterPro" id="IPR043128">
    <property type="entry name" value="Rev_trsase/Diguanyl_cyclase"/>
</dbReference>
<reference evidence="7 8" key="1">
    <citation type="journal article" date="2013" name="ISME J.">
        <title>Comparative genomics of pathogenic lineages of Vibrio nigripulchritudo identifies virulence-associated traits.</title>
        <authorList>
            <person name="Goudenege D."/>
            <person name="Labreuche Y."/>
            <person name="Krin E."/>
            <person name="Ansquer D."/>
            <person name="Mangenot S."/>
            <person name="Calteau A."/>
            <person name="Medigue C."/>
            <person name="Mazel D."/>
            <person name="Polz M.F."/>
            <person name="Le Roux F."/>
        </authorList>
    </citation>
    <scope>NUCLEOTIDE SEQUENCE [LARGE SCALE GENOMIC DNA]</scope>
    <source>
        <strain evidence="7 8">SOn1</strain>
    </source>
</reference>
<dbReference type="SUPFAM" id="SSF55073">
    <property type="entry name" value="Nucleotide cyclase"/>
    <property type="match status" value="1"/>
</dbReference>
<dbReference type="Gene3D" id="3.30.70.270">
    <property type="match status" value="1"/>
</dbReference>
<dbReference type="Proteomes" id="UP000018211">
    <property type="component" value="Unassembled WGS sequence"/>
</dbReference>
<organism evidence="7 8">
    <name type="scientific">Vibrio nigripulchritudo SOn1</name>
    <dbReference type="NCBI Taxonomy" id="1238450"/>
    <lineage>
        <taxon>Bacteria</taxon>
        <taxon>Pseudomonadati</taxon>
        <taxon>Pseudomonadota</taxon>
        <taxon>Gammaproteobacteria</taxon>
        <taxon>Vibrionales</taxon>
        <taxon>Vibrionaceae</taxon>
        <taxon>Vibrio</taxon>
    </lineage>
</organism>
<feature type="coiled-coil region" evidence="4">
    <location>
        <begin position="193"/>
        <end position="220"/>
    </location>
</feature>
<feature type="transmembrane region" description="Helical" evidence="5">
    <location>
        <begin position="166"/>
        <end position="187"/>
    </location>
</feature>
<dbReference type="SUPFAM" id="SSF55781">
    <property type="entry name" value="GAF domain-like"/>
    <property type="match status" value="1"/>
</dbReference>
<evidence type="ECO:0000256" key="3">
    <source>
        <dbReference type="ARBA" id="ARBA00034247"/>
    </source>
</evidence>
<keyword evidence="4" id="KW-0175">Coiled coil</keyword>
<dbReference type="EC" id="2.7.7.65" evidence="2"/>
<dbReference type="GO" id="GO:0052621">
    <property type="term" value="F:diguanylate cyclase activity"/>
    <property type="evidence" value="ECO:0007669"/>
    <property type="project" value="UniProtKB-EC"/>
</dbReference>
<dbReference type="InterPro" id="IPR029787">
    <property type="entry name" value="Nucleotide_cyclase"/>
</dbReference>
<dbReference type="EMBL" id="CAOF01000113">
    <property type="protein sequence ID" value="CCO47151.1"/>
    <property type="molecule type" value="Genomic_DNA"/>
</dbReference>
<comment type="catalytic activity">
    <reaction evidence="3">
        <text>2 GTP = 3',3'-c-di-GMP + 2 diphosphate</text>
        <dbReference type="Rhea" id="RHEA:24898"/>
        <dbReference type="ChEBI" id="CHEBI:33019"/>
        <dbReference type="ChEBI" id="CHEBI:37565"/>
        <dbReference type="ChEBI" id="CHEBI:58805"/>
        <dbReference type="EC" id="2.7.7.65"/>
    </reaction>
</comment>
<gene>
    <name evidence="7" type="ORF">VIBNISOn1_230050</name>
</gene>
<dbReference type="CDD" id="cd01949">
    <property type="entry name" value="GGDEF"/>
    <property type="match status" value="1"/>
</dbReference>